<evidence type="ECO:0000256" key="3">
    <source>
        <dbReference type="ARBA" id="ARBA00022531"/>
    </source>
</evidence>
<evidence type="ECO:0000313" key="9">
    <source>
        <dbReference type="EMBL" id="GHP10542.1"/>
    </source>
</evidence>
<dbReference type="OrthoDB" id="423598at2759"/>
<evidence type="ECO:0000256" key="4">
    <source>
        <dbReference type="ARBA" id="ARBA00022640"/>
    </source>
</evidence>
<keyword evidence="7" id="KW-0472">Membrane</keyword>
<evidence type="ECO:0000313" key="10">
    <source>
        <dbReference type="Proteomes" id="UP000660262"/>
    </source>
</evidence>
<comment type="subcellular location">
    <subcellularLocation>
        <location evidence="7">Plastid</location>
        <location evidence="7">Chloroplast thylakoid membrane</location>
    </subcellularLocation>
</comment>
<dbReference type="Gene3D" id="1.10.3460.10">
    <property type="entry name" value="Chlorophyll a/b binding protein domain"/>
    <property type="match status" value="1"/>
</dbReference>
<dbReference type="Proteomes" id="UP000660262">
    <property type="component" value="Unassembled WGS sequence"/>
</dbReference>
<dbReference type="GO" id="GO:0016168">
    <property type="term" value="F:chlorophyll binding"/>
    <property type="evidence" value="ECO:0007669"/>
    <property type="project" value="UniProtKB-KW"/>
</dbReference>
<accession>A0A830HTU6</accession>
<keyword evidence="4 7" id="KW-0934">Plastid</keyword>
<dbReference type="EMBL" id="BNJQ01000030">
    <property type="protein sequence ID" value="GHP10542.1"/>
    <property type="molecule type" value="Genomic_DNA"/>
</dbReference>
<sequence length="332" mass="36193">MSMSTTKIKYRPYLHHVQEGLFRRQVITIHRNTSAKSSPTSWKGESAGSLSDGYEYLESLPGATQPFQQPFDWANLSANADVNRVKFFREAELAHCRLGMVGFVGFFFGEVAPFLDAGAGKERQVGGMAVSQFVEAEKALPGLWAFVALGIGISEASRANIVFEPTSDGDNTFKRAISGDWPMREMHTPGDLGWDPLGLKPDTSEDFYNMQEKELNNGRLAMVALAGCVLQEVASARPIFGYRGWLTGLFGKGVLELSVLLGLMFSVVFIAHTTTKNKVTTIAVPTTENESPPGVRKVPPASSSLNASAPVNVNDAKQWIANWKTSGAARRD</sequence>
<proteinExistence type="inferred from homology"/>
<evidence type="ECO:0000256" key="7">
    <source>
        <dbReference type="RuleBase" id="RU363080"/>
    </source>
</evidence>
<dbReference type="InterPro" id="IPR001344">
    <property type="entry name" value="Chloro_AB-bd_pln"/>
</dbReference>
<dbReference type="GO" id="GO:0009522">
    <property type="term" value="C:photosystem I"/>
    <property type="evidence" value="ECO:0007669"/>
    <property type="project" value="UniProtKB-KW"/>
</dbReference>
<reference evidence="9" key="1">
    <citation type="submission" date="2020-10" db="EMBL/GenBank/DDBJ databases">
        <title>Unveiling of a novel bifunctional photoreceptor, Dualchrome1, isolated from a cosmopolitan green alga.</title>
        <authorList>
            <person name="Suzuki S."/>
            <person name="Kawachi M."/>
        </authorList>
    </citation>
    <scope>NUCLEOTIDE SEQUENCE</scope>
    <source>
        <strain evidence="9">NIES 2893</strain>
    </source>
</reference>
<organism evidence="9 10">
    <name type="scientific">Pycnococcus provasolii</name>
    <dbReference type="NCBI Taxonomy" id="41880"/>
    <lineage>
        <taxon>Eukaryota</taxon>
        <taxon>Viridiplantae</taxon>
        <taxon>Chlorophyta</taxon>
        <taxon>Pseudoscourfieldiophyceae</taxon>
        <taxon>Pseudoscourfieldiales</taxon>
        <taxon>Pycnococcaceae</taxon>
        <taxon>Pycnococcus</taxon>
    </lineage>
</organism>
<dbReference type="InterPro" id="IPR022796">
    <property type="entry name" value="Chloroa_b-bind"/>
</dbReference>
<dbReference type="SUPFAM" id="SSF103511">
    <property type="entry name" value="Chlorophyll a-b binding protein"/>
    <property type="match status" value="1"/>
</dbReference>
<feature type="binding site" description="axial binding residue" evidence="6">
    <location>
        <position position="164"/>
    </location>
    <ligand>
        <name>chlorophyll b</name>
        <dbReference type="ChEBI" id="CHEBI:61721"/>
        <label>1</label>
    </ligand>
    <ligandPart>
        <name>Mg</name>
        <dbReference type="ChEBI" id="CHEBI:25107"/>
    </ligandPart>
</feature>
<keyword evidence="7" id="KW-0603">Photosystem I</keyword>
<comment type="function">
    <text evidence="7">The light-harvesting complex (LHC) functions as a light receptor, it captures and delivers excitation energy to photosystems with which it is closely associated.</text>
</comment>
<keyword evidence="10" id="KW-1185">Reference proteome</keyword>
<evidence type="ECO:0000256" key="6">
    <source>
        <dbReference type="PIRSR" id="PIRSR601344-1"/>
    </source>
</evidence>
<feature type="binding site" evidence="6">
    <location>
        <position position="214"/>
    </location>
    <ligand>
        <name>chlorophyll a</name>
        <dbReference type="ChEBI" id="CHEBI:58416"/>
        <label>1</label>
    </ligand>
</feature>
<dbReference type="GO" id="GO:0009535">
    <property type="term" value="C:chloroplast thylakoid membrane"/>
    <property type="evidence" value="ECO:0007669"/>
    <property type="project" value="UniProtKB-SubCell"/>
</dbReference>
<protein>
    <recommendedName>
        <fullName evidence="7">Chlorophyll a-b binding protein, chloroplastic</fullName>
    </recommendedName>
</protein>
<comment type="caution">
    <text evidence="9">The sequence shown here is derived from an EMBL/GenBank/DDBJ whole genome shotgun (WGS) entry which is preliminary data.</text>
</comment>
<keyword evidence="3 7" id="KW-0602">Photosynthesis</keyword>
<evidence type="ECO:0000256" key="1">
    <source>
        <dbReference type="ARBA" id="ARBA00022494"/>
    </source>
</evidence>
<keyword evidence="2 7" id="KW-0150">Chloroplast</keyword>
<dbReference type="GO" id="GO:0009523">
    <property type="term" value="C:photosystem II"/>
    <property type="evidence" value="ECO:0007669"/>
    <property type="project" value="UniProtKB-KW"/>
</dbReference>
<keyword evidence="5 7" id="KW-0157">Chromophore</keyword>
<gene>
    <name evidence="9" type="ORF">PPROV_000927300</name>
</gene>
<keyword evidence="7" id="KW-1133">Transmembrane helix</keyword>
<name>A0A830HTU6_9CHLO</name>
<feature type="binding site" evidence="6">
    <location>
        <position position="213"/>
    </location>
    <ligand>
        <name>chlorophyll a</name>
        <dbReference type="ChEBI" id="CHEBI:58416"/>
        <label>1</label>
    </ligand>
</feature>
<feature type="binding site" description="axial binding residue" evidence="6">
    <location>
        <position position="97"/>
    </location>
    <ligand>
        <name>chlorophyll b</name>
        <dbReference type="ChEBI" id="CHEBI:61721"/>
        <label>1</label>
    </ligand>
    <ligandPart>
        <name>Mg</name>
        <dbReference type="ChEBI" id="CHEBI:25107"/>
    </ligandPart>
</feature>
<dbReference type="AlphaFoldDB" id="A0A830HTU6"/>
<evidence type="ECO:0000256" key="5">
    <source>
        <dbReference type="ARBA" id="ARBA00022991"/>
    </source>
</evidence>
<feature type="binding site" evidence="6">
    <location>
        <position position="77"/>
    </location>
    <ligand>
        <name>chlorophyll a</name>
        <dbReference type="ChEBI" id="CHEBI:58416"/>
        <label>1</label>
    </ligand>
</feature>
<feature type="binding site" evidence="6">
    <location>
        <position position="231"/>
    </location>
    <ligand>
        <name>chlorophyll a</name>
        <dbReference type="ChEBI" id="CHEBI:58416"/>
        <label>1</label>
    </ligand>
</feature>
<feature type="binding site" evidence="6">
    <location>
        <position position="95"/>
    </location>
    <ligand>
        <name>chlorophyll a</name>
        <dbReference type="ChEBI" id="CHEBI:58416"/>
        <label>1</label>
    </ligand>
</feature>
<keyword evidence="1 6" id="KW-0148">Chlorophyll</keyword>
<dbReference type="GO" id="GO:0009765">
    <property type="term" value="P:photosynthesis, light harvesting"/>
    <property type="evidence" value="ECO:0007669"/>
    <property type="project" value="InterPro"/>
</dbReference>
<evidence type="ECO:0000256" key="2">
    <source>
        <dbReference type="ARBA" id="ARBA00022528"/>
    </source>
</evidence>
<feature type="compositionally biased region" description="Low complexity" evidence="8">
    <location>
        <begin position="298"/>
        <end position="308"/>
    </location>
</feature>
<feature type="region of interest" description="Disordered" evidence="8">
    <location>
        <begin position="286"/>
        <end position="308"/>
    </location>
</feature>
<keyword evidence="7" id="KW-0604">Photosystem II</keyword>
<feature type="binding site" evidence="6">
    <location>
        <position position="92"/>
    </location>
    <ligand>
        <name>chlorophyll a</name>
        <dbReference type="ChEBI" id="CHEBI:58416"/>
        <label>1</label>
    </ligand>
</feature>
<feature type="binding site" description="axial binding residue" evidence="6">
    <location>
        <position position="217"/>
    </location>
    <ligand>
        <name>chlorophyll a</name>
        <dbReference type="ChEBI" id="CHEBI:58416"/>
        <label>3</label>
    </ligand>
    <ligandPart>
        <name>Mg</name>
        <dbReference type="ChEBI" id="CHEBI:25107"/>
    </ligandPart>
</feature>
<feature type="binding site" evidence="6">
    <location>
        <position position="219"/>
    </location>
    <ligand>
        <name>chlorophyll a</name>
        <dbReference type="ChEBI" id="CHEBI:58416"/>
        <label>1</label>
    </ligand>
</feature>
<keyword evidence="7" id="KW-0793">Thylakoid</keyword>
<evidence type="ECO:0000256" key="8">
    <source>
        <dbReference type="SAM" id="MobiDB-lite"/>
    </source>
</evidence>
<dbReference type="PANTHER" id="PTHR21649">
    <property type="entry name" value="CHLOROPHYLL A/B BINDING PROTEIN"/>
    <property type="match status" value="1"/>
</dbReference>
<feature type="transmembrane region" description="Helical" evidence="7">
    <location>
        <begin position="246"/>
        <end position="271"/>
    </location>
</feature>
<keyword evidence="7" id="KW-0812">Transmembrane</keyword>
<comment type="similarity">
    <text evidence="7">Belongs to the light-harvesting chlorophyll a/b-binding (LHC) protein family.</text>
</comment>
<dbReference type="Pfam" id="PF00504">
    <property type="entry name" value="Chloroa_b-bind"/>
    <property type="match status" value="1"/>
</dbReference>